<protein>
    <submittedName>
        <fullName evidence="1">Uncharacterized protein</fullName>
    </submittedName>
</protein>
<accession>A0A1G2F3V9</accession>
<name>A0A1G2F3V9_9BACT</name>
<dbReference type="AlphaFoldDB" id="A0A1G2F3V9"/>
<proteinExistence type="predicted"/>
<reference evidence="1 2" key="1">
    <citation type="journal article" date="2016" name="Nat. Commun.">
        <title>Thousands of microbial genomes shed light on interconnected biogeochemical processes in an aquifer system.</title>
        <authorList>
            <person name="Anantharaman K."/>
            <person name="Brown C.T."/>
            <person name="Hug L.A."/>
            <person name="Sharon I."/>
            <person name="Castelle C.J."/>
            <person name="Probst A.J."/>
            <person name="Thomas B.C."/>
            <person name="Singh A."/>
            <person name="Wilkins M.J."/>
            <person name="Karaoz U."/>
            <person name="Brodie E.L."/>
            <person name="Williams K.H."/>
            <person name="Hubbard S.S."/>
            <person name="Banfield J.F."/>
        </authorList>
    </citation>
    <scope>NUCLEOTIDE SEQUENCE [LARGE SCALE GENOMIC DNA]</scope>
</reference>
<comment type="caution">
    <text evidence="1">The sequence shown here is derived from an EMBL/GenBank/DDBJ whole genome shotgun (WGS) entry which is preliminary data.</text>
</comment>
<dbReference type="Proteomes" id="UP000176787">
    <property type="component" value="Unassembled WGS sequence"/>
</dbReference>
<sequence>MIFGVCWTKSELFLTKIRTANFERSAPPPAAEYGGLFGGVYPAPSFALVRGADARAAERICGMAFSRRRDLW</sequence>
<evidence type="ECO:0000313" key="2">
    <source>
        <dbReference type="Proteomes" id="UP000176787"/>
    </source>
</evidence>
<organism evidence="1 2">
    <name type="scientific">Candidatus Niyogibacteria bacterium RIFCSPLOWO2_12_FULL_41_13</name>
    <dbReference type="NCBI Taxonomy" id="1801726"/>
    <lineage>
        <taxon>Bacteria</taxon>
        <taxon>Candidatus Niyogiibacteriota</taxon>
    </lineage>
</organism>
<dbReference type="STRING" id="1801726.A3H02_01240"/>
<gene>
    <name evidence="1" type="ORF">A3H02_01240</name>
</gene>
<evidence type="ECO:0000313" key="1">
    <source>
        <dbReference type="EMBL" id="OGZ32673.1"/>
    </source>
</evidence>
<dbReference type="EMBL" id="MHMS01000004">
    <property type="protein sequence ID" value="OGZ32673.1"/>
    <property type="molecule type" value="Genomic_DNA"/>
</dbReference>